<reference evidence="7" key="1">
    <citation type="journal article" date="2019" name="Int. J. Syst. Evol. Microbiol.">
        <title>The Global Catalogue of Microorganisms (GCM) 10K type strain sequencing project: providing services to taxonomists for standard genome sequencing and annotation.</title>
        <authorList>
            <consortium name="The Broad Institute Genomics Platform"/>
            <consortium name="The Broad Institute Genome Sequencing Center for Infectious Disease"/>
            <person name="Wu L."/>
            <person name="Ma J."/>
        </authorList>
    </citation>
    <scope>NUCLEOTIDE SEQUENCE [LARGE SCALE GENOMIC DNA]</scope>
    <source>
        <strain evidence="7">JCM 17925</strain>
    </source>
</reference>
<dbReference type="Proteomes" id="UP001500936">
    <property type="component" value="Unassembled WGS sequence"/>
</dbReference>
<evidence type="ECO:0000256" key="3">
    <source>
        <dbReference type="ARBA" id="ARBA00023004"/>
    </source>
</evidence>
<evidence type="ECO:0000313" key="6">
    <source>
        <dbReference type="EMBL" id="GAA4406666.1"/>
    </source>
</evidence>
<organism evidence="6 7">
    <name type="scientific">Nibrella viscosa</name>
    <dbReference type="NCBI Taxonomy" id="1084524"/>
    <lineage>
        <taxon>Bacteria</taxon>
        <taxon>Pseudomonadati</taxon>
        <taxon>Bacteroidota</taxon>
        <taxon>Cytophagia</taxon>
        <taxon>Cytophagales</taxon>
        <taxon>Spirosomataceae</taxon>
        <taxon>Nibrella</taxon>
    </lineage>
</organism>
<dbReference type="InterPro" id="IPR011444">
    <property type="entry name" value="DUF1549"/>
</dbReference>
<keyword evidence="3 4" id="KW-0408">Iron</keyword>
<keyword evidence="7" id="KW-1185">Reference proteome</keyword>
<dbReference type="EMBL" id="BAABHB010000004">
    <property type="protein sequence ID" value="GAA4406666.1"/>
    <property type="molecule type" value="Genomic_DNA"/>
</dbReference>
<evidence type="ECO:0000259" key="5">
    <source>
        <dbReference type="PROSITE" id="PS51007"/>
    </source>
</evidence>
<dbReference type="Pfam" id="PF07635">
    <property type="entry name" value="PSCyt1"/>
    <property type="match status" value="1"/>
</dbReference>
<gene>
    <name evidence="6" type="ORF">GCM10023187_26420</name>
</gene>
<protein>
    <recommendedName>
        <fullName evidence="5">Cytochrome c domain-containing protein</fullName>
    </recommendedName>
</protein>
<comment type="caution">
    <text evidence="6">The sequence shown here is derived from an EMBL/GenBank/DDBJ whole genome shotgun (WGS) entry which is preliminary data.</text>
</comment>
<dbReference type="SUPFAM" id="SSF46626">
    <property type="entry name" value="Cytochrome c"/>
    <property type="match status" value="1"/>
</dbReference>
<feature type="domain" description="Cytochrome c" evidence="5">
    <location>
        <begin position="320"/>
        <end position="400"/>
    </location>
</feature>
<name>A0ABP8KHC3_9BACT</name>
<dbReference type="InterPro" id="IPR009056">
    <property type="entry name" value="Cyt_c-like_dom"/>
</dbReference>
<keyword evidence="1 4" id="KW-0349">Heme</keyword>
<keyword evidence="2 4" id="KW-0479">Metal-binding</keyword>
<dbReference type="PANTHER" id="PTHR35889:SF3">
    <property type="entry name" value="F-BOX DOMAIN-CONTAINING PROTEIN"/>
    <property type="match status" value="1"/>
</dbReference>
<dbReference type="InterPro" id="IPR011429">
    <property type="entry name" value="Cyt_c_Planctomycete-type"/>
</dbReference>
<proteinExistence type="predicted"/>
<evidence type="ECO:0000256" key="4">
    <source>
        <dbReference type="PROSITE-ProRule" id="PRU00433"/>
    </source>
</evidence>
<evidence type="ECO:0000256" key="2">
    <source>
        <dbReference type="ARBA" id="ARBA00022723"/>
    </source>
</evidence>
<dbReference type="InterPro" id="IPR022655">
    <property type="entry name" value="DUF1553"/>
</dbReference>
<dbReference type="Pfam" id="PF07583">
    <property type="entry name" value="PSCyt2"/>
    <property type="match status" value="1"/>
</dbReference>
<dbReference type="PANTHER" id="PTHR35889">
    <property type="entry name" value="CYCLOINULO-OLIGOSACCHARIDE FRUCTANOTRANSFERASE-RELATED"/>
    <property type="match status" value="1"/>
</dbReference>
<dbReference type="Pfam" id="PF07587">
    <property type="entry name" value="PSD1"/>
    <property type="match status" value="1"/>
</dbReference>
<evidence type="ECO:0000313" key="7">
    <source>
        <dbReference type="Proteomes" id="UP001500936"/>
    </source>
</evidence>
<dbReference type="InterPro" id="IPR036909">
    <property type="entry name" value="Cyt_c-like_dom_sf"/>
</dbReference>
<accession>A0ABP8KHC3</accession>
<sequence>MLLVGLGVAIQACTKSAANQAADGQLPDVVSYNFDIRPILSDKCLACHGPDANKREAGLRLDQAESAYKALQEHPNAHALVPGKPELSQVYLRITAQDTSQLMPPPSSNLKLTAREIKLIEKWIKQGAAYEKHWAFVAPKQPQLPEVKQKNWPKNEIDYFILHKQEQKGLAPNEEADKERLLKRVSLDLTGLPPSLKLMDQFLTDEGVNAYERAVDQLLRSPAYGEKMALHWLDLARYADSHGYQDDGYRTQWPWRDWVIHAFNQNMHYDQFVTWQLAGDLLPHATKEQLLATGFNRNHKITEEGGVIQEEYRMSYVMDRNDTFGKGLLSVTLECARCHDHKYDPFSQKEYYQLLAFFNNVQEVGLESVIGGPETYAKKPLMEISDQEVQSILSFVNKKDTNCLIVSVMGDLDTTRKTFVLKRGMYDAPGDEVQPGTPKAILPFSDNYPKNRLGLAQWLFDKKNPLTARVYVNMLWQELFGRGIVKTSGDFGMQGELPSHPELLDWLAVDFMTHNWDIKRLVKKMVMSATYRQSAVVTPEKLKADPDNSLLTRSPRYHIQAELVRDLVLASSGLLVKTIGGPSVKPYQPAGLWEGATSGRGLLSMYVQDHGPDLYRRGMYTLIKRTVPPPAMMIFDASNRDLCEVKRLKTNTPLQALIMMNDPTVLEASRVLAAQLLQESSATSDKITKAFRQIVCRTPKEKELAILTDYYEKELKKLTRTSAEKYLNVGEYPIPERIDKIKLAALMRVVSTIYNLEETITKS</sequence>
<dbReference type="PROSITE" id="PS51007">
    <property type="entry name" value="CYTC"/>
    <property type="match status" value="1"/>
</dbReference>
<evidence type="ECO:0000256" key="1">
    <source>
        <dbReference type="ARBA" id="ARBA00022617"/>
    </source>
</evidence>